<name>A0ABQ1J5R4_9GAMM</name>
<dbReference type="PROSITE" id="PS51898">
    <property type="entry name" value="TYR_RECOMBINASE"/>
    <property type="match status" value="1"/>
</dbReference>
<organism evidence="3 4">
    <name type="scientific">Shewanella inventionis</name>
    <dbReference type="NCBI Taxonomy" id="1738770"/>
    <lineage>
        <taxon>Bacteria</taxon>
        <taxon>Pseudomonadati</taxon>
        <taxon>Pseudomonadota</taxon>
        <taxon>Gammaproteobacteria</taxon>
        <taxon>Alteromonadales</taxon>
        <taxon>Shewanellaceae</taxon>
        <taxon>Shewanella</taxon>
    </lineage>
</organism>
<comment type="caution">
    <text evidence="3">The sequence shown here is derived from an EMBL/GenBank/DDBJ whole genome shotgun (WGS) entry which is preliminary data.</text>
</comment>
<evidence type="ECO:0000313" key="3">
    <source>
        <dbReference type="EMBL" id="GGB60714.1"/>
    </source>
</evidence>
<dbReference type="InterPro" id="IPR002104">
    <property type="entry name" value="Integrase_catalytic"/>
</dbReference>
<proteinExistence type="predicted"/>
<dbReference type="Proteomes" id="UP000617555">
    <property type="component" value="Unassembled WGS sequence"/>
</dbReference>
<evidence type="ECO:0000256" key="1">
    <source>
        <dbReference type="ARBA" id="ARBA00023172"/>
    </source>
</evidence>
<dbReference type="SUPFAM" id="SSF56349">
    <property type="entry name" value="DNA breaking-rejoining enzymes"/>
    <property type="match status" value="1"/>
</dbReference>
<gene>
    <name evidence="3" type="ORF">GCM10011607_21780</name>
</gene>
<dbReference type="InterPro" id="IPR013762">
    <property type="entry name" value="Integrase-like_cat_sf"/>
</dbReference>
<protein>
    <recommendedName>
        <fullName evidence="2">Tyr recombinase domain-containing protein</fullName>
    </recommendedName>
</protein>
<evidence type="ECO:0000313" key="4">
    <source>
        <dbReference type="Proteomes" id="UP000617555"/>
    </source>
</evidence>
<sequence length="47" mass="5486">MVDNGADIRHVQAFWEHADLSTTQVYVHVSMMELREVYNKTHPSARD</sequence>
<dbReference type="InterPro" id="IPR011010">
    <property type="entry name" value="DNA_brk_join_enz"/>
</dbReference>
<evidence type="ECO:0000259" key="2">
    <source>
        <dbReference type="PROSITE" id="PS51898"/>
    </source>
</evidence>
<keyword evidence="4" id="KW-1185">Reference proteome</keyword>
<dbReference type="EMBL" id="BMII01000016">
    <property type="protein sequence ID" value="GGB60714.1"/>
    <property type="molecule type" value="Genomic_DNA"/>
</dbReference>
<accession>A0ABQ1J5R4</accession>
<keyword evidence="1" id="KW-0233">DNA recombination</keyword>
<dbReference type="Gene3D" id="1.10.443.10">
    <property type="entry name" value="Intergrase catalytic core"/>
    <property type="match status" value="1"/>
</dbReference>
<reference evidence="4" key="1">
    <citation type="journal article" date="2019" name="Int. J. Syst. Evol. Microbiol.">
        <title>The Global Catalogue of Microorganisms (GCM) 10K type strain sequencing project: providing services to taxonomists for standard genome sequencing and annotation.</title>
        <authorList>
            <consortium name="The Broad Institute Genomics Platform"/>
            <consortium name="The Broad Institute Genome Sequencing Center for Infectious Disease"/>
            <person name="Wu L."/>
            <person name="Ma J."/>
        </authorList>
    </citation>
    <scope>NUCLEOTIDE SEQUENCE [LARGE SCALE GENOMIC DNA]</scope>
    <source>
        <strain evidence="4">CGMCC 1.15339</strain>
    </source>
</reference>
<feature type="domain" description="Tyr recombinase" evidence="2">
    <location>
        <begin position="1"/>
        <end position="39"/>
    </location>
</feature>